<name>A0A2X0JZV4_9ACTN</name>
<protein>
    <submittedName>
        <fullName evidence="1">Uncharacterized protein</fullName>
    </submittedName>
</protein>
<dbReference type="AlphaFoldDB" id="A0A2X0JZV4"/>
<reference evidence="1 2" key="1">
    <citation type="submission" date="2018-06" db="EMBL/GenBank/DDBJ databases">
        <title>Streptacidiphilus pinicola sp. nov., isolated from pine grove soil.</title>
        <authorList>
            <person name="Roh S.G."/>
            <person name="Park S."/>
            <person name="Kim M.-K."/>
            <person name="Yun B.-R."/>
            <person name="Park J."/>
            <person name="Kim M.J."/>
            <person name="Kim Y.S."/>
            <person name="Kim S.B."/>
        </authorList>
    </citation>
    <scope>NUCLEOTIDE SEQUENCE [LARGE SCALE GENOMIC DNA]</scope>
    <source>
        <strain evidence="1 2">MMS16-CNU450</strain>
    </source>
</reference>
<evidence type="ECO:0000313" key="2">
    <source>
        <dbReference type="Proteomes" id="UP000248889"/>
    </source>
</evidence>
<evidence type="ECO:0000313" key="1">
    <source>
        <dbReference type="EMBL" id="RAG80600.1"/>
    </source>
</evidence>
<sequence length="63" mass="6308">MGRLVDVPHLDADPVDDRGELAVDDAADVVLAAAAGQSTAQGPLVGGQLRVVGVGIQVHLQPG</sequence>
<keyword evidence="2" id="KW-1185">Reference proteome</keyword>
<comment type="caution">
    <text evidence="1">The sequence shown here is derived from an EMBL/GenBank/DDBJ whole genome shotgun (WGS) entry which is preliminary data.</text>
</comment>
<accession>A0A2X0JZV4</accession>
<organism evidence="1 2">
    <name type="scientific">Streptacidiphilus pinicola</name>
    <dbReference type="NCBI Taxonomy" id="2219663"/>
    <lineage>
        <taxon>Bacteria</taxon>
        <taxon>Bacillati</taxon>
        <taxon>Actinomycetota</taxon>
        <taxon>Actinomycetes</taxon>
        <taxon>Kitasatosporales</taxon>
        <taxon>Streptomycetaceae</taxon>
        <taxon>Streptacidiphilus</taxon>
    </lineage>
</organism>
<gene>
    <name evidence="1" type="ORF">DN069_37250</name>
</gene>
<proteinExistence type="predicted"/>
<dbReference type="Proteomes" id="UP000248889">
    <property type="component" value="Unassembled WGS sequence"/>
</dbReference>
<dbReference type="EMBL" id="QKYN01000213">
    <property type="protein sequence ID" value="RAG80600.1"/>
    <property type="molecule type" value="Genomic_DNA"/>
</dbReference>